<comment type="caution">
    <text evidence="2">The sequence shown here is derived from an EMBL/GenBank/DDBJ whole genome shotgun (WGS) entry which is preliminary data.</text>
</comment>
<gene>
    <name evidence="2" type="ORF">PSHT_10517</name>
</gene>
<evidence type="ECO:0000313" key="2">
    <source>
        <dbReference type="EMBL" id="POW06089.1"/>
    </source>
</evidence>
<evidence type="ECO:0000313" key="3">
    <source>
        <dbReference type="Proteomes" id="UP000238274"/>
    </source>
</evidence>
<reference evidence="2 3" key="1">
    <citation type="submission" date="2017-12" db="EMBL/GenBank/DDBJ databases">
        <title>Gene loss provides genomic basis for host adaptation in cereal stripe rust fungi.</title>
        <authorList>
            <person name="Xia C."/>
        </authorList>
    </citation>
    <scope>NUCLEOTIDE SEQUENCE [LARGE SCALE GENOMIC DNA]</scope>
    <source>
        <strain evidence="2 3">93TX-2</strain>
    </source>
</reference>
<name>A0A2S4V986_9BASI</name>
<dbReference type="Proteomes" id="UP000238274">
    <property type="component" value="Unassembled WGS sequence"/>
</dbReference>
<dbReference type="EMBL" id="PKSM01000163">
    <property type="protein sequence ID" value="POW06089.1"/>
    <property type="molecule type" value="Genomic_DNA"/>
</dbReference>
<feature type="region of interest" description="Disordered" evidence="1">
    <location>
        <begin position="1"/>
        <end position="66"/>
    </location>
</feature>
<accession>A0A2S4V986</accession>
<evidence type="ECO:0000256" key="1">
    <source>
        <dbReference type="SAM" id="MobiDB-lite"/>
    </source>
</evidence>
<feature type="compositionally biased region" description="Basic and acidic residues" evidence="1">
    <location>
        <begin position="42"/>
        <end position="66"/>
    </location>
</feature>
<organism evidence="2 3">
    <name type="scientific">Puccinia striiformis</name>
    <dbReference type="NCBI Taxonomy" id="27350"/>
    <lineage>
        <taxon>Eukaryota</taxon>
        <taxon>Fungi</taxon>
        <taxon>Dikarya</taxon>
        <taxon>Basidiomycota</taxon>
        <taxon>Pucciniomycotina</taxon>
        <taxon>Pucciniomycetes</taxon>
        <taxon>Pucciniales</taxon>
        <taxon>Pucciniaceae</taxon>
        <taxon>Puccinia</taxon>
    </lineage>
</organism>
<proteinExistence type="predicted"/>
<dbReference type="AlphaFoldDB" id="A0A2S4V986"/>
<reference evidence="3" key="2">
    <citation type="journal article" date="2018" name="BMC Genomics">
        <title>Genomic insights into host adaptation between the wheat stripe rust pathogen (Puccinia striiformis f. sp. tritici) and the barley stripe rust pathogen (Puccinia striiformis f. sp. hordei).</title>
        <authorList>
            <person name="Xia C."/>
            <person name="Wang M."/>
            <person name="Yin C."/>
            <person name="Cornejo O.E."/>
            <person name="Hulbert S.H."/>
            <person name="Chen X."/>
        </authorList>
    </citation>
    <scope>NUCLEOTIDE SEQUENCE [LARGE SCALE GENOMIC DNA]</scope>
    <source>
        <strain evidence="3">93TX-2</strain>
    </source>
</reference>
<protein>
    <submittedName>
        <fullName evidence="2">Uncharacterized protein</fullName>
    </submittedName>
</protein>
<reference evidence="3" key="3">
    <citation type="journal article" date="2018" name="Mol. Plant Microbe Interact.">
        <title>Genome sequence resources for the wheat stripe rust pathogen (Puccinia striiformis f. sp. tritici) and the barley stripe rust pathogen (Puccinia striiformis f. sp. hordei).</title>
        <authorList>
            <person name="Xia C."/>
            <person name="Wang M."/>
            <person name="Yin C."/>
            <person name="Cornejo O.E."/>
            <person name="Hulbert S.H."/>
            <person name="Chen X."/>
        </authorList>
    </citation>
    <scope>NUCLEOTIDE SEQUENCE [LARGE SCALE GENOMIC DNA]</scope>
    <source>
        <strain evidence="3">93TX-2</strain>
    </source>
</reference>
<sequence length="66" mass="7430">MIYGNSVRHQTDGMPDEQGGSLLGNRSGSWLAEEMMQSGRTYELRRKSSLNHSDDESRTGGKKERN</sequence>
<keyword evidence="3" id="KW-1185">Reference proteome</keyword>
<dbReference type="VEuPathDB" id="FungiDB:PSHT_10517"/>